<dbReference type="HOGENOM" id="CLU_989031_0_0_2"/>
<reference evidence="1 2" key="1">
    <citation type="journal article" date="2015" name="Appl. Environ. Microbiol.">
        <title>The Geoglobus acetivorans genome: Fe(III) reduction, acetate utilization, autotrophic growth, and degradation of aromatic compounds in a hyperthermophilic archaeon.</title>
        <authorList>
            <person name="Mardanov A.V."/>
            <person name="Slododkina G.B."/>
            <person name="Slobodkin A.I."/>
            <person name="Beletsky A.V."/>
            <person name="Gavrilov S.N."/>
            <person name="Kublanov I.V."/>
            <person name="Bonch-Osmolovskaya E.A."/>
            <person name="Skryabin K.G."/>
            <person name="Ravin N.V."/>
        </authorList>
    </citation>
    <scope>NUCLEOTIDE SEQUENCE [LARGE SCALE GENOMIC DNA]</scope>
    <source>
        <strain evidence="1 2">SBH6</strain>
    </source>
</reference>
<evidence type="ECO:0000313" key="2">
    <source>
        <dbReference type="Proteomes" id="UP000030624"/>
    </source>
</evidence>
<dbReference type="eggNOG" id="arCOG07602">
    <property type="taxonomic scope" value="Archaea"/>
</dbReference>
<dbReference type="Gene3D" id="3.30.565.10">
    <property type="entry name" value="Histidine kinase-like ATPase, C-terminal domain"/>
    <property type="match status" value="1"/>
</dbReference>
<dbReference type="AlphaFoldDB" id="A0A0A7GBZ9"/>
<proteinExistence type="predicted"/>
<accession>A0A0A7GBZ9</accession>
<dbReference type="EMBL" id="CP009552">
    <property type="protein sequence ID" value="AIY89323.1"/>
    <property type="molecule type" value="Genomic_DNA"/>
</dbReference>
<dbReference type="Proteomes" id="UP000030624">
    <property type="component" value="Chromosome"/>
</dbReference>
<dbReference type="InterPro" id="IPR036890">
    <property type="entry name" value="HATPase_C_sf"/>
</dbReference>
<name>A0A0A7GBZ9_GEOAI</name>
<sequence>MKRVSVTNFDDVSLFQQLRNIYKIFKGNGMDERLLFDMQSTTWVVPLLVLPIASYIRDTQSEYELPRNQNVREYLEVIGFPDGISSLEQIENRGGSSYIPICVLYKYSQERENLQSKFIEMVYKVLKPTQGVKDGIAYPISELVDNIFDHSKVNEGWVFAQHYPTKGYVDLCIVDRGRGIANSYKEEKNMHADDKSAIKMALQGESTKPEKSRGYGIISSKCIVCDCLNGEFVLISGSAALYSSKQREVIYTLNDFYWKGVIVSFRIHEPNGPINIYKCLE</sequence>
<organism evidence="1 2">
    <name type="scientific">Geoglobus acetivorans</name>
    <dbReference type="NCBI Taxonomy" id="565033"/>
    <lineage>
        <taxon>Archaea</taxon>
        <taxon>Methanobacteriati</taxon>
        <taxon>Methanobacteriota</taxon>
        <taxon>Archaeoglobi</taxon>
        <taxon>Archaeoglobales</taxon>
        <taxon>Archaeoglobaceae</taxon>
        <taxon>Geoglobus</taxon>
    </lineage>
</organism>
<dbReference type="SUPFAM" id="SSF55874">
    <property type="entry name" value="ATPase domain of HSP90 chaperone/DNA topoisomerase II/histidine kinase"/>
    <property type="match status" value="1"/>
</dbReference>
<dbReference type="KEGG" id="gac:GACE_0266"/>
<protein>
    <submittedName>
        <fullName evidence="1">Uncharacterized protein</fullName>
    </submittedName>
</protein>
<gene>
    <name evidence="1" type="ORF">GACE_0266</name>
</gene>
<evidence type="ECO:0000313" key="1">
    <source>
        <dbReference type="EMBL" id="AIY89323.1"/>
    </source>
</evidence>
<dbReference type="STRING" id="565033.GACE_0266"/>